<dbReference type="PANTHER" id="PTHR30582:SF2">
    <property type="entry name" value="L,D-TRANSPEPTIDASE YCIB-RELATED"/>
    <property type="match status" value="1"/>
</dbReference>
<dbReference type="InterPro" id="IPR005490">
    <property type="entry name" value="LD_TPept_cat_dom"/>
</dbReference>
<feature type="signal peptide" evidence="7">
    <location>
        <begin position="1"/>
        <end position="28"/>
    </location>
</feature>
<evidence type="ECO:0000256" key="6">
    <source>
        <dbReference type="PROSITE-ProRule" id="PRU01373"/>
    </source>
</evidence>
<dbReference type="EMBL" id="JAEPRJ010000001">
    <property type="protein sequence ID" value="MBK5897492.1"/>
    <property type="molecule type" value="Genomic_DNA"/>
</dbReference>
<dbReference type="InterPro" id="IPR013783">
    <property type="entry name" value="Ig-like_fold"/>
</dbReference>
<dbReference type="RefSeq" id="WP_208428969.1">
    <property type="nucleotide sequence ID" value="NZ_JAEPRJ010000001.1"/>
</dbReference>
<evidence type="ECO:0000256" key="7">
    <source>
        <dbReference type="SAM" id="SignalP"/>
    </source>
</evidence>
<keyword evidence="2" id="KW-0808">Transferase</keyword>
<feature type="active site" description="Proton donor/acceptor" evidence="6">
    <location>
        <position position="105"/>
    </location>
</feature>
<keyword evidence="3 6" id="KW-0133">Cell shape</keyword>
<sequence>MKTKKLINYLLIFAILISSLMFTLPASAATGEYHIKVNRLTNTVTVYKRQADGSFKPVKAMLCSSGGNLTPLGTYRTTVKYRWRQLLYNVWGQYSTRIVGQILFHSIPYYRLNAGTLMKGQFEKLGSTASHGCVRLSAADTKWIYDNCSLGTKVTIYESKNPGPLGKPEPTPYPTYTGFDPTDTWSPGRPIIKTDPVITLPKKITLSAKDTSYDLLKGVKAVSYDGKDITDDIEIEDDIDIETPGNYTVTYSVTDKYGHTAAKSTTAVIE</sequence>
<evidence type="ECO:0000256" key="2">
    <source>
        <dbReference type="ARBA" id="ARBA00022679"/>
    </source>
</evidence>
<keyword evidence="10" id="KW-1185">Reference proteome</keyword>
<evidence type="ECO:0000313" key="9">
    <source>
        <dbReference type="EMBL" id="MBK5897492.1"/>
    </source>
</evidence>
<dbReference type="SUPFAM" id="SSF141523">
    <property type="entry name" value="L,D-transpeptidase catalytic domain-like"/>
    <property type="match status" value="1"/>
</dbReference>
<evidence type="ECO:0000256" key="3">
    <source>
        <dbReference type="ARBA" id="ARBA00022960"/>
    </source>
</evidence>
<proteinExistence type="predicted"/>
<dbReference type="Gene3D" id="2.40.440.10">
    <property type="entry name" value="L,D-transpeptidase catalytic domain-like"/>
    <property type="match status" value="1"/>
</dbReference>
<dbReference type="CDD" id="cd16913">
    <property type="entry name" value="YkuD_like"/>
    <property type="match status" value="1"/>
</dbReference>
<protein>
    <submittedName>
        <fullName evidence="9">L,D-transpeptidase family protein</fullName>
    </submittedName>
</protein>
<dbReference type="Pfam" id="PF16403">
    <property type="entry name" value="Bact_surface_Ig-like"/>
    <property type="match status" value="1"/>
</dbReference>
<dbReference type="PANTHER" id="PTHR30582">
    <property type="entry name" value="L,D-TRANSPEPTIDASE"/>
    <property type="match status" value="1"/>
</dbReference>
<evidence type="ECO:0000256" key="4">
    <source>
        <dbReference type="ARBA" id="ARBA00022984"/>
    </source>
</evidence>
<name>A0ABS1J035_9FIRM</name>
<dbReference type="InterPro" id="IPR032179">
    <property type="entry name" value="Cry22Aa_Ig-like"/>
</dbReference>
<comment type="caution">
    <text evidence="9">The sequence shown here is derived from an EMBL/GenBank/DDBJ whole genome shotgun (WGS) entry which is preliminary data.</text>
</comment>
<dbReference type="Gene3D" id="2.60.40.10">
    <property type="entry name" value="Immunoglobulins"/>
    <property type="match status" value="1"/>
</dbReference>
<feature type="domain" description="L,D-TPase catalytic" evidence="8">
    <location>
        <begin position="33"/>
        <end position="157"/>
    </location>
</feature>
<evidence type="ECO:0000256" key="1">
    <source>
        <dbReference type="ARBA" id="ARBA00004752"/>
    </source>
</evidence>
<accession>A0ABS1J035</accession>
<keyword evidence="4 6" id="KW-0573">Peptidoglycan synthesis</keyword>
<evidence type="ECO:0000313" key="10">
    <source>
        <dbReference type="Proteomes" id="UP000604730"/>
    </source>
</evidence>
<reference evidence="9 10" key="1">
    <citation type="submission" date="2021-01" db="EMBL/GenBank/DDBJ databases">
        <title>Isolation and description of Catonella massiliensis sp. nov., a novel Catonella species, isolated from a stable periodontitis subject.</title>
        <authorList>
            <person name="Antezack A."/>
            <person name="Boxberger M."/>
            <person name="La Scola B."/>
            <person name="Monnet-Corti V."/>
        </authorList>
    </citation>
    <scope>NUCLEOTIDE SEQUENCE [LARGE SCALE GENOMIC DNA]</scope>
    <source>
        <strain evidence="9 10">Marseille-Q4567</strain>
    </source>
</reference>
<feature type="chain" id="PRO_5046109579" evidence="7">
    <location>
        <begin position="29"/>
        <end position="270"/>
    </location>
</feature>
<comment type="pathway">
    <text evidence="1 6">Cell wall biogenesis; peptidoglycan biosynthesis.</text>
</comment>
<dbReference type="PROSITE" id="PS52029">
    <property type="entry name" value="LD_TPASE"/>
    <property type="match status" value="1"/>
</dbReference>
<evidence type="ECO:0000256" key="5">
    <source>
        <dbReference type="ARBA" id="ARBA00023316"/>
    </source>
</evidence>
<feature type="active site" description="Nucleophile" evidence="6">
    <location>
        <position position="133"/>
    </location>
</feature>
<organism evidence="9 10">
    <name type="scientific">Catonella massiliensis</name>
    <dbReference type="NCBI Taxonomy" id="2799636"/>
    <lineage>
        <taxon>Bacteria</taxon>
        <taxon>Bacillati</taxon>
        <taxon>Bacillota</taxon>
        <taxon>Clostridia</taxon>
        <taxon>Lachnospirales</taxon>
        <taxon>Lachnospiraceae</taxon>
        <taxon>Catonella</taxon>
    </lineage>
</organism>
<dbReference type="InterPro" id="IPR038063">
    <property type="entry name" value="Transpep_catalytic_dom"/>
</dbReference>
<dbReference type="InterPro" id="IPR050979">
    <property type="entry name" value="LD-transpeptidase"/>
</dbReference>
<gene>
    <name evidence="9" type="ORF">JJN12_06835</name>
</gene>
<dbReference type="Pfam" id="PF03734">
    <property type="entry name" value="YkuD"/>
    <property type="match status" value="1"/>
</dbReference>
<evidence type="ECO:0000259" key="8">
    <source>
        <dbReference type="PROSITE" id="PS52029"/>
    </source>
</evidence>
<keyword evidence="5 6" id="KW-0961">Cell wall biogenesis/degradation</keyword>
<keyword evidence="7" id="KW-0732">Signal</keyword>
<dbReference type="Proteomes" id="UP000604730">
    <property type="component" value="Unassembled WGS sequence"/>
</dbReference>